<feature type="domain" description="ABC-2 type transporter transmembrane" evidence="7">
    <location>
        <begin position="52"/>
        <end position="179"/>
    </location>
</feature>
<dbReference type="InterPro" id="IPR051449">
    <property type="entry name" value="ABC-2_transporter_component"/>
</dbReference>
<evidence type="ECO:0000256" key="6">
    <source>
        <dbReference type="SAM" id="Phobius"/>
    </source>
</evidence>
<dbReference type="NCBIfam" id="TIGR03518">
    <property type="entry name" value="ABC_perm_GldF"/>
    <property type="match status" value="1"/>
</dbReference>
<accession>A0A4R8DQF3</accession>
<evidence type="ECO:0000256" key="4">
    <source>
        <dbReference type="ARBA" id="ARBA00022989"/>
    </source>
</evidence>
<keyword evidence="9" id="KW-1185">Reference proteome</keyword>
<feature type="transmembrane region" description="Helical" evidence="6">
    <location>
        <begin position="136"/>
        <end position="156"/>
    </location>
</feature>
<dbReference type="OrthoDB" id="9794512at2"/>
<evidence type="ECO:0000313" key="8">
    <source>
        <dbReference type="EMBL" id="TDW99350.1"/>
    </source>
</evidence>
<evidence type="ECO:0000256" key="3">
    <source>
        <dbReference type="ARBA" id="ARBA00022692"/>
    </source>
</evidence>
<dbReference type="AlphaFoldDB" id="A0A4R8DQF3"/>
<dbReference type="Pfam" id="PF12698">
    <property type="entry name" value="ABC2_membrane_3"/>
    <property type="match status" value="1"/>
</dbReference>
<comment type="subcellular location">
    <subcellularLocation>
        <location evidence="1">Cell membrane</location>
        <topology evidence="1">Multi-pass membrane protein</topology>
    </subcellularLocation>
</comment>
<proteinExistence type="predicted"/>
<dbReference type="InterPro" id="IPR019860">
    <property type="entry name" value="Motility-assoc_ABC_perm_GldF"/>
</dbReference>
<keyword evidence="4 6" id="KW-1133">Transmembrane helix</keyword>
<gene>
    <name evidence="8" type="ORF">EDB95_0359</name>
</gene>
<dbReference type="RefSeq" id="WP_133989970.1">
    <property type="nucleotide sequence ID" value="NZ_SODV01000001.1"/>
</dbReference>
<feature type="transmembrane region" description="Helical" evidence="6">
    <location>
        <begin position="163"/>
        <end position="181"/>
    </location>
</feature>
<feature type="transmembrane region" description="Helical" evidence="6">
    <location>
        <begin position="94"/>
        <end position="116"/>
    </location>
</feature>
<feature type="transmembrane region" description="Helical" evidence="6">
    <location>
        <begin position="12"/>
        <end position="35"/>
    </location>
</feature>
<evidence type="ECO:0000256" key="2">
    <source>
        <dbReference type="ARBA" id="ARBA00022475"/>
    </source>
</evidence>
<evidence type="ECO:0000256" key="1">
    <source>
        <dbReference type="ARBA" id="ARBA00004651"/>
    </source>
</evidence>
<dbReference type="PANTHER" id="PTHR30294:SF29">
    <property type="entry name" value="MULTIDRUG ABC TRANSPORTER PERMEASE YBHS-RELATED"/>
    <property type="match status" value="1"/>
</dbReference>
<dbReference type="Proteomes" id="UP000294498">
    <property type="component" value="Unassembled WGS sequence"/>
</dbReference>
<evidence type="ECO:0000313" key="9">
    <source>
        <dbReference type="Proteomes" id="UP000294498"/>
    </source>
</evidence>
<dbReference type="InterPro" id="IPR013525">
    <property type="entry name" value="ABC2_TM"/>
</dbReference>
<feature type="transmembrane region" description="Helical" evidence="6">
    <location>
        <begin position="220"/>
        <end position="239"/>
    </location>
</feature>
<organism evidence="8 9">
    <name type="scientific">Dinghuibacter silviterrae</name>
    <dbReference type="NCBI Taxonomy" id="1539049"/>
    <lineage>
        <taxon>Bacteria</taxon>
        <taxon>Pseudomonadati</taxon>
        <taxon>Bacteroidota</taxon>
        <taxon>Chitinophagia</taxon>
        <taxon>Chitinophagales</taxon>
        <taxon>Chitinophagaceae</taxon>
        <taxon>Dinghuibacter</taxon>
    </lineage>
</organism>
<keyword evidence="3 6" id="KW-0812">Transmembrane</keyword>
<reference evidence="8 9" key="1">
    <citation type="submission" date="2019-03" db="EMBL/GenBank/DDBJ databases">
        <title>Genomic Encyclopedia of Type Strains, Phase IV (KMG-IV): sequencing the most valuable type-strain genomes for metagenomic binning, comparative biology and taxonomic classification.</title>
        <authorList>
            <person name="Goeker M."/>
        </authorList>
    </citation>
    <scope>NUCLEOTIDE SEQUENCE [LARGE SCALE GENOMIC DNA]</scope>
    <source>
        <strain evidence="8 9">DSM 100059</strain>
    </source>
</reference>
<name>A0A4R8DQF3_9BACT</name>
<keyword evidence="5 6" id="KW-0472">Membrane</keyword>
<dbReference type="GO" id="GO:0005886">
    <property type="term" value="C:plasma membrane"/>
    <property type="evidence" value="ECO:0007669"/>
    <property type="project" value="UniProtKB-SubCell"/>
</dbReference>
<sequence length="241" mass="26317">MWSVCKKDLRQFFSGLTGNVAIIVFLLLNGLMLFVFRDSNILDYGYASLENYFSLAPWVLLLLIPAITMRLFADEWRSGTIEILRTSPLSGAQIVGGKYLSALLVVLAALLPTLVYVVTIKTLEAGNASLDTGGIIGSYIGLALLCAAFTAVGTWCSSLTANAIVAFLASAFGCFILYSGFNSLSKLSQFSGGADFYLQMLGIDFHYQSVSKGVLDSRDVLYFASVVLFFLFLTQRRLLKK</sequence>
<dbReference type="EMBL" id="SODV01000001">
    <property type="protein sequence ID" value="TDW99350.1"/>
    <property type="molecule type" value="Genomic_DNA"/>
</dbReference>
<feature type="transmembrane region" description="Helical" evidence="6">
    <location>
        <begin position="55"/>
        <end position="73"/>
    </location>
</feature>
<evidence type="ECO:0000256" key="5">
    <source>
        <dbReference type="ARBA" id="ARBA00023136"/>
    </source>
</evidence>
<evidence type="ECO:0000259" key="7">
    <source>
        <dbReference type="Pfam" id="PF12698"/>
    </source>
</evidence>
<dbReference type="GO" id="GO:0140359">
    <property type="term" value="F:ABC-type transporter activity"/>
    <property type="evidence" value="ECO:0007669"/>
    <property type="project" value="InterPro"/>
</dbReference>
<keyword evidence="2" id="KW-1003">Cell membrane</keyword>
<comment type="caution">
    <text evidence="8">The sequence shown here is derived from an EMBL/GenBank/DDBJ whole genome shotgun (WGS) entry which is preliminary data.</text>
</comment>
<dbReference type="PANTHER" id="PTHR30294">
    <property type="entry name" value="MEMBRANE COMPONENT OF ABC TRANSPORTER YHHJ-RELATED"/>
    <property type="match status" value="1"/>
</dbReference>
<protein>
    <submittedName>
        <fullName evidence="8">ABC-2 type transport system permease protein</fullName>
    </submittedName>
</protein>